<dbReference type="Gene3D" id="2.60.40.2420">
    <property type="match status" value="1"/>
</dbReference>
<keyword evidence="6" id="KW-1185">Reference proteome</keyword>
<feature type="chain" id="PRO_5026209719" description="Curli production assembly/transport component CsgE" evidence="4">
    <location>
        <begin position="24"/>
        <end position="262"/>
    </location>
</feature>
<reference evidence="5 6" key="1">
    <citation type="submission" date="2020-02" db="EMBL/GenBank/DDBJ databases">
        <title>Complete genome sequence of Flavobacteriaceae bacterium.</title>
        <authorList>
            <person name="Kim S.-J."/>
            <person name="Kim Y.-S."/>
            <person name="Kim K.-H."/>
        </authorList>
    </citation>
    <scope>NUCLEOTIDE SEQUENCE [LARGE SCALE GENOMIC DNA]</scope>
    <source>
        <strain evidence="5 6">RR4-40</strain>
    </source>
</reference>
<dbReference type="Proteomes" id="UP000505306">
    <property type="component" value="Chromosome"/>
</dbReference>
<dbReference type="KEGG" id="mgel:G5B37_13480"/>
<dbReference type="InterPro" id="IPR053722">
    <property type="entry name" value="Curli_assembly_CsgC/AgfC"/>
</dbReference>
<evidence type="ECO:0000256" key="2">
    <source>
        <dbReference type="ARBA" id="ARBA00014024"/>
    </source>
</evidence>
<evidence type="ECO:0000256" key="4">
    <source>
        <dbReference type="SAM" id="SignalP"/>
    </source>
</evidence>
<proteinExistence type="predicted"/>
<keyword evidence="3 4" id="KW-0732">Signal</keyword>
<dbReference type="AlphaFoldDB" id="A0A6G6GPR2"/>
<evidence type="ECO:0000313" key="5">
    <source>
        <dbReference type="EMBL" id="QIE60538.1"/>
    </source>
</evidence>
<feature type="signal peptide" evidence="4">
    <location>
        <begin position="1"/>
        <end position="23"/>
    </location>
</feature>
<gene>
    <name evidence="5" type="ORF">G5B37_13480</name>
</gene>
<sequence length="262" mass="29988">MNYFRNIIATCLPILMLSLSVNAQRYNTEIVAKITLEQKYNAISITGTSTNLTSLNQSLRYELTVFKGDKENTNKSKNSQSGRFVLEPGQRKDLSVTSINSDENERIIILLLVYNSEDILLGKDRIVLNDDENATGDKIILKKKIDTLSNSKDKQFENADGLVLRGIVVEETKTKLGSDFYKMFYLTYLNEEINGREIVTVKEVLAVGNNTKIEIYAGRNLIAEFFVRPQNDYLVEMRNQSIIRIRAYFINLEKNVSRVKSY</sequence>
<dbReference type="InterPro" id="IPR018900">
    <property type="entry name" value="Curli_CsgE"/>
</dbReference>
<evidence type="ECO:0000256" key="1">
    <source>
        <dbReference type="ARBA" id="ARBA00003989"/>
    </source>
</evidence>
<evidence type="ECO:0000313" key="6">
    <source>
        <dbReference type="Proteomes" id="UP000505306"/>
    </source>
</evidence>
<organism evidence="5 6">
    <name type="scientific">Rasiella rasia</name>
    <dbReference type="NCBI Taxonomy" id="2744027"/>
    <lineage>
        <taxon>Bacteria</taxon>
        <taxon>Pseudomonadati</taxon>
        <taxon>Bacteroidota</taxon>
        <taxon>Flavobacteriia</taxon>
        <taxon>Flavobacteriales</taxon>
        <taxon>Flavobacteriaceae</taxon>
        <taxon>Rasiella</taxon>
    </lineage>
</organism>
<dbReference type="Pfam" id="PF10627">
    <property type="entry name" value="CsgE"/>
    <property type="match status" value="1"/>
</dbReference>
<evidence type="ECO:0000256" key="3">
    <source>
        <dbReference type="ARBA" id="ARBA00022729"/>
    </source>
</evidence>
<name>A0A6G6GPR2_9FLAO</name>
<dbReference type="RefSeq" id="WP_164680550.1">
    <property type="nucleotide sequence ID" value="NZ_CP049057.1"/>
</dbReference>
<protein>
    <recommendedName>
        <fullName evidence="2">Curli production assembly/transport component CsgE</fullName>
    </recommendedName>
</protein>
<dbReference type="EMBL" id="CP049057">
    <property type="protein sequence ID" value="QIE60538.1"/>
    <property type="molecule type" value="Genomic_DNA"/>
</dbReference>
<accession>A0A6G6GPR2</accession>
<comment type="function">
    <text evidence="1">May be involved in the biogenesis of curli organelles.</text>
</comment>